<protein>
    <submittedName>
        <fullName evidence="1">Uncharacterized protein</fullName>
    </submittedName>
</protein>
<dbReference type="STRING" id="260086.SAMN05216207_1009176"/>
<organism evidence="1 2">
    <name type="scientific">Pseudonocardia ammonioxydans</name>
    <dbReference type="NCBI Taxonomy" id="260086"/>
    <lineage>
        <taxon>Bacteria</taxon>
        <taxon>Bacillati</taxon>
        <taxon>Actinomycetota</taxon>
        <taxon>Actinomycetes</taxon>
        <taxon>Pseudonocardiales</taxon>
        <taxon>Pseudonocardiaceae</taxon>
        <taxon>Pseudonocardia</taxon>
    </lineage>
</organism>
<dbReference type="AlphaFoldDB" id="A0A1I4WZ29"/>
<evidence type="ECO:0000313" key="2">
    <source>
        <dbReference type="Proteomes" id="UP000199614"/>
    </source>
</evidence>
<dbReference type="EMBL" id="FOUY01000009">
    <property type="protein sequence ID" value="SFN18396.1"/>
    <property type="molecule type" value="Genomic_DNA"/>
</dbReference>
<gene>
    <name evidence="1" type="ORF">SAMN05216207_1009176</name>
</gene>
<dbReference type="Proteomes" id="UP000199614">
    <property type="component" value="Unassembled WGS sequence"/>
</dbReference>
<keyword evidence="2" id="KW-1185">Reference proteome</keyword>
<name>A0A1I4WZ29_PSUAM</name>
<evidence type="ECO:0000313" key="1">
    <source>
        <dbReference type="EMBL" id="SFN18396.1"/>
    </source>
</evidence>
<dbReference type="RefSeq" id="WP_093341354.1">
    <property type="nucleotide sequence ID" value="NZ_FOUY01000009.1"/>
</dbReference>
<accession>A0A1I4WZ29</accession>
<sequence length="67" mass="7428">MTPSESSGEWAWPDSWSARATTDLARHLEQAAQALRDGRAVVRRSATSWTSTGPNQLEVDLTWMPAE</sequence>
<dbReference type="OrthoDB" id="9948277at2"/>
<proteinExistence type="predicted"/>
<reference evidence="1 2" key="1">
    <citation type="submission" date="2016-10" db="EMBL/GenBank/DDBJ databases">
        <authorList>
            <person name="de Groot N.N."/>
        </authorList>
    </citation>
    <scope>NUCLEOTIDE SEQUENCE [LARGE SCALE GENOMIC DNA]</scope>
    <source>
        <strain evidence="1 2">CGMCC 4.1877</strain>
    </source>
</reference>